<evidence type="ECO:0000256" key="2">
    <source>
        <dbReference type="ARBA" id="ARBA00022723"/>
    </source>
</evidence>
<accession>A0ABR4CXI7</accession>
<keyword evidence="5" id="KW-0732">Signal</keyword>
<dbReference type="NCBIfam" id="TIGR03390">
    <property type="entry name" value="ascorbOXfungal"/>
    <property type="match status" value="1"/>
</dbReference>
<protein>
    <recommendedName>
        <fullName evidence="11">Laccase</fullName>
    </recommendedName>
</protein>
<evidence type="ECO:0000313" key="9">
    <source>
        <dbReference type="EMBL" id="KAL2073891.1"/>
    </source>
</evidence>
<proteinExistence type="inferred from homology"/>
<dbReference type="CDD" id="cd13873">
    <property type="entry name" value="CuRO_2_AAO_like_2"/>
    <property type="match status" value="1"/>
</dbReference>
<dbReference type="Pfam" id="PF07732">
    <property type="entry name" value="Cu-oxidase_3"/>
    <property type="match status" value="1"/>
</dbReference>
<feature type="domain" description="Plastocyanin-like" evidence="6">
    <location>
        <begin position="167"/>
        <end position="315"/>
    </location>
</feature>
<evidence type="ECO:0000259" key="7">
    <source>
        <dbReference type="Pfam" id="PF07731"/>
    </source>
</evidence>
<dbReference type="Pfam" id="PF07731">
    <property type="entry name" value="Cu-oxidase_2"/>
    <property type="match status" value="1"/>
</dbReference>
<dbReference type="PANTHER" id="PTHR11709:SF394">
    <property type="entry name" value="FI03373P-RELATED"/>
    <property type="match status" value="1"/>
</dbReference>
<dbReference type="InterPro" id="IPR033138">
    <property type="entry name" value="Cu_oxidase_CS"/>
</dbReference>
<comment type="similarity">
    <text evidence="1">Belongs to the multicopper oxidase family.</text>
</comment>
<organism evidence="9 10">
    <name type="scientific">Oculimacula yallundae</name>
    <dbReference type="NCBI Taxonomy" id="86028"/>
    <lineage>
        <taxon>Eukaryota</taxon>
        <taxon>Fungi</taxon>
        <taxon>Dikarya</taxon>
        <taxon>Ascomycota</taxon>
        <taxon>Pezizomycotina</taxon>
        <taxon>Leotiomycetes</taxon>
        <taxon>Helotiales</taxon>
        <taxon>Ploettnerulaceae</taxon>
        <taxon>Oculimacula</taxon>
    </lineage>
</organism>
<evidence type="ECO:0000256" key="3">
    <source>
        <dbReference type="ARBA" id="ARBA00023002"/>
    </source>
</evidence>
<evidence type="ECO:0000259" key="8">
    <source>
        <dbReference type="Pfam" id="PF07732"/>
    </source>
</evidence>
<dbReference type="EMBL" id="JAZHXI010000003">
    <property type="protein sequence ID" value="KAL2073891.1"/>
    <property type="molecule type" value="Genomic_DNA"/>
</dbReference>
<feature type="chain" id="PRO_5047133008" description="Laccase" evidence="5">
    <location>
        <begin position="24"/>
        <end position="591"/>
    </location>
</feature>
<feature type="domain" description="Plastocyanin-like" evidence="8">
    <location>
        <begin position="40"/>
        <end position="157"/>
    </location>
</feature>
<evidence type="ECO:0000256" key="4">
    <source>
        <dbReference type="ARBA" id="ARBA00023008"/>
    </source>
</evidence>
<evidence type="ECO:0008006" key="11">
    <source>
        <dbReference type="Google" id="ProtNLM"/>
    </source>
</evidence>
<dbReference type="InterPro" id="IPR011707">
    <property type="entry name" value="Cu-oxidase-like_N"/>
</dbReference>
<dbReference type="SUPFAM" id="SSF49503">
    <property type="entry name" value="Cupredoxins"/>
    <property type="match status" value="3"/>
</dbReference>
<dbReference type="InterPro" id="IPR011706">
    <property type="entry name" value="Cu-oxidase_C"/>
</dbReference>
<keyword evidence="4" id="KW-0186">Copper</keyword>
<keyword evidence="3" id="KW-0560">Oxidoreductase</keyword>
<keyword evidence="10" id="KW-1185">Reference proteome</keyword>
<comment type="caution">
    <text evidence="9">The sequence shown here is derived from an EMBL/GenBank/DDBJ whole genome shotgun (WGS) entry which is preliminary data.</text>
</comment>
<dbReference type="InterPro" id="IPR001117">
    <property type="entry name" value="Cu-oxidase_2nd"/>
</dbReference>
<gene>
    <name evidence="9" type="ORF">VTL71DRAFT_11217</name>
</gene>
<dbReference type="InterPro" id="IPR017762">
    <property type="entry name" value="Multicopper_oxidase_fun"/>
</dbReference>
<dbReference type="InterPro" id="IPR002355">
    <property type="entry name" value="Cu_oxidase_Cu_BS"/>
</dbReference>
<evidence type="ECO:0000256" key="5">
    <source>
        <dbReference type="SAM" id="SignalP"/>
    </source>
</evidence>
<feature type="domain" description="Plastocyanin-like" evidence="7">
    <location>
        <begin position="409"/>
        <end position="545"/>
    </location>
</feature>
<sequence length="591" mass="65090">MILPKPIFAAALFLASSLSLTLAETICHNATFVPDAILRITEENLAQSCYPAKPTVLVNGTSPGPALRLKEGHTYWIRVYNDMPHSNLTMHWHGLTMATAPFSDGTPGASQWPIPAGKFFDYEIHPPTGMAGTYFYHSHVGFQAVSCAGPLVVEEENAPPYKYDAEKILLLQDVFTKNDSTIEAGLVASPLQWSGETSMILVNGKGAGTANGTSCNASLAALDVQPGKTYRLRIVGGTALTFSTFAIEGHNMTVIEADGSYTEPYNTSFLQVASGQRYSVLLTTKANPEKETYHIQVESRERPTLTRSFAVLNYGIPSPPTTFFPPASVPLTLPNITREFLDYQLQPHHSNTHMAIMPNASQVTRTIVMTVHQRVDGPTMWIQNSYPWTENYPQEPYLVSLYKNNASNFPSMERALANNGIDPVTRVFPAQMGEIIEIVIQNTGADKGGLDAHPFHAHGAHYWDLGSGNGTYNQSQNEALWASSPGKPVKRDTSVLYRYASTTGNGTAMGWRAWRLEVTQPGVWMVHCHILQHMIMGMQTVWVMGNAEEVMKADKVDVQGYLTYGGDVYGDENKWPTVVDFMSGKNWTEGQ</sequence>
<feature type="signal peptide" evidence="5">
    <location>
        <begin position="1"/>
        <end position="23"/>
    </location>
</feature>
<dbReference type="PANTHER" id="PTHR11709">
    <property type="entry name" value="MULTI-COPPER OXIDASE"/>
    <property type="match status" value="1"/>
</dbReference>
<dbReference type="InterPro" id="IPR035666">
    <property type="entry name" value="MCO_CuRO_3"/>
</dbReference>
<dbReference type="InterPro" id="IPR008972">
    <property type="entry name" value="Cupredoxin"/>
</dbReference>
<dbReference type="Proteomes" id="UP001595075">
    <property type="component" value="Unassembled WGS sequence"/>
</dbReference>
<dbReference type="PROSITE" id="PS00080">
    <property type="entry name" value="MULTICOPPER_OXIDASE2"/>
    <property type="match status" value="1"/>
</dbReference>
<dbReference type="PROSITE" id="PS00079">
    <property type="entry name" value="MULTICOPPER_OXIDASE1"/>
    <property type="match status" value="1"/>
</dbReference>
<evidence type="ECO:0000259" key="6">
    <source>
        <dbReference type="Pfam" id="PF00394"/>
    </source>
</evidence>
<dbReference type="CDD" id="cd13895">
    <property type="entry name" value="CuRO_3_AAO_like_2"/>
    <property type="match status" value="1"/>
</dbReference>
<dbReference type="Gene3D" id="2.60.40.420">
    <property type="entry name" value="Cupredoxins - blue copper proteins"/>
    <property type="match status" value="3"/>
</dbReference>
<keyword evidence="2" id="KW-0479">Metal-binding</keyword>
<evidence type="ECO:0000256" key="1">
    <source>
        <dbReference type="ARBA" id="ARBA00010609"/>
    </source>
</evidence>
<dbReference type="Pfam" id="PF00394">
    <property type="entry name" value="Cu-oxidase"/>
    <property type="match status" value="1"/>
</dbReference>
<name>A0ABR4CXI7_9HELO</name>
<evidence type="ECO:0000313" key="10">
    <source>
        <dbReference type="Proteomes" id="UP001595075"/>
    </source>
</evidence>
<reference evidence="9 10" key="1">
    <citation type="journal article" date="2024" name="Commun. Biol.">
        <title>Comparative genomic analysis of thermophilic fungi reveals convergent evolutionary adaptations and gene losses.</title>
        <authorList>
            <person name="Steindorff A.S."/>
            <person name="Aguilar-Pontes M.V."/>
            <person name="Robinson A.J."/>
            <person name="Andreopoulos B."/>
            <person name="LaButti K."/>
            <person name="Kuo A."/>
            <person name="Mondo S."/>
            <person name="Riley R."/>
            <person name="Otillar R."/>
            <person name="Haridas S."/>
            <person name="Lipzen A."/>
            <person name="Grimwood J."/>
            <person name="Schmutz J."/>
            <person name="Clum A."/>
            <person name="Reid I.D."/>
            <person name="Moisan M.C."/>
            <person name="Butler G."/>
            <person name="Nguyen T.T.M."/>
            <person name="Dewar K."/>
            <person name="Conant G."/>
            <person name="Drula E."/>
            <person name="Henrissat B."/>
            <person name="Hansel C."/>
            <person name="Singer S."/>
            <person name="Hutchinson M.I."/>
            <person name="de Vries R.P."/>
            <person name="Natvig D.O."/>
            <person name="Powell A.J."/>
            <person name="Tsang A."/>
            <person name="Grigoriev I.V."/>
        </authorList>
    </citation>
    <scope>NUCLEOTIDE SEQUENCE [LARGE SCALE GENOMIC DNA]</scope>
    <source>
        <strain evidence="9 10">CBS 494.80</strain>
    </source>
</reference>
<dbReference type="InterPro" id="IPR045087">
    <property type="entry name" value="Cu-oxidase_fam"/>
</dbReference>